<dbReference type="Proteomes" id="UP000325375">
    <property type="component" value="Unassembled WGS sequence"/>
</dbReference>
<reference evidence="2 3" key="1">
    <citation type="submission" date="2019-09" db="EMBL/GenBank/DDBJ databases">
        <authorList>
            <person name="Chandra G."/>
            <person name="Truman W A."/>
        </authorList>
    </citation>
    <scope>NUCLEOTIDE SEQUENCE [LARGE SCALE GENOMIC DNA]</scope>
    <source>
        <strain evidence="2">PS718</strain>
    </source>
</reference>
<comment type="similarity">
    <text evidence="1">Belongs to the short-chain dehydrogenases/reductases (SDR) family.</text>
</comment>
<dbReference type="GO" id="GO:0047936">
    <property type="term" value="F:glucose 1-dehydrogenase [NAD(P)+] activity"/>
    <property type="evidence" value="ECO:0007669"/>
    <property type="project" value="UniProtKB-EC"/>
</dbReference>
<dbReference type="EMBL" id="CABVHX010000001">
    <property type="protein sequence ID" value="VVN69237.1"/>
    <property type="molecule type" value="Genomic_DNA"/>
</dbReference>
<dbReference type="InterPro" id="IPR002347">
    <property type="entry name" value="SDR_fam"/>
</dbReference>
<dbReference type="InterPro" id="IPR020904">
    <property type="entry name" value="Sc_DH/Rdtase_CS"/>
</dbReference>
<name>A0A5E7A003_PSEFL</name>
<protein>
    <submittedName>
        <fullName evidence="2">Glucose 1-dehydrogenase 1</fullName>
        <ecNumber evidence="2">1.1.1.47</ecNumber>
    </submittedName>
</protein>
<sequence length="311" mass="32835">MPQLLQVNVIICRSCGTLRSFDLLAELSRLAVGQLNRPSHKARLCMQISLARQVALITGASSGIGHAAAKALAAAGAAVVINYNRQAEPAEALARQIIADGGQALAIGADVSKEDEVERLFAQTLDAFGSLDILVANSGLQKDAAAVDMTLEDWNAVIGVNLTGQFLCARAALRIFNRQGIREGVSRAAGKIIHMSSVHQRIPWAGHVNYAASKGGVDQLMQTLAQEVSHQRIRINGIAPGAIRTAINEKATEGAAAEKLLELIPYGRIGDVDDVANAVVFLASDAADYIVGTTLFIDGGMSLYPEFRGNG</sequence>
<dbReference type="GO" id="GO:0032787">
    <property type="term" value="P:monocarboxylic acid metabolic process"/>
    <property type="evidence" value="ECO:0007669"/>
    <property type="project" value="UniProtKB-ARBA"/>
</dbReference>
<dbReference type="PROSITE" id="PS00061">
    <property type="entry name" value="ADH_SHORT"/>
    <property type="match status" value="1"/>
</dbReference>
<evidence type="ECO:0000313" key="3">
    <source>
        <dbReference type="Proteomes" id="UP000325375"/>
    </source>
</evidence>
<gene>
    <name evidence="2" type="primary">gdhI</name>
    <name evidence="2" type="ORF">PS718_00304</name>
</gene>
<organism evidence="2 3">
    <name type="scientific">Pseudomonas fluorescens</name>
    <dbReference type="NCBI Taxonomy" id="294"/>
    <lineage>
        <taxon>Bacteria</taxon>
        <taxon>Pseudomonadati</taxon>
        <taxon>Pseudomonadota</taxon>
        <taxon>Gammaproteobacteria</taxon>
        <taxon>Pseudomonadales</taxon>
        <taxon>Pseudomonadaceae</taxon>
        <taxon>Pseudomonas</taxon>
    </lineage>
</organism>
<dbReference type="FunFam" id="3.40.50.720:FF:000084">
    <property type="entry name" value="Short-chain dehydrogenase reductase"/>
    <property type="match status" value="1"/>
</dbReference>
<dbReference type="Pfam" id="PF13561">
    <property type="entry name" value="adh_short_C2"/>
    <property type="match status" value="1"/>
</dbReference>
<proteinExistence type="inferred from homology"/>
<accession>A0A5E7A003</accession>
<dbReference type="PRINTS" id="PR00080">
    <property type="entry name" value="SDRFAMILY"/>
</dbReference>
<dbReference type="InterPro" id="IPR050259">
    <property type="entry name" value="SDR"/>
</dbReference>
<dbReference type="EC" id="1.1.1.47" evidence="2"/>
<dbReference type="AlphaFoldDB" id="A0A5E7A003"/>
<dbReference type="InterPro" id="IPR036291">
    <property type="entry name" value="NAD(P)-bd_dom_sf"/>
</dbReference>
<keyword evidence="2" id="KW-0560">Oxidoreductase</keyword>
<dbReference type="PANTHER" id="PTHR42879:SF2">
    <property type="entry name" value="3-OXOACYL-[ACYL-CARRIER-PROTEIN] REDUCTASE FABG"/>
    <property type="match status" value="1"/>
</dbReference>
<dbReference type="SUPFAM" id="SSF51735">
    <property type="entry name" value="NAD(P)-binding Rossmann-fold domains"/>
    <property type="match status" value="1"/>
</dbReference>
<dbReference type="Gene3D" id="3.40.50.720">
    <property type="entry name" value="NAD(P)-binding Rossmann-like Domain"/>
    <property type="match status" value="1"/>
</dbReference>
<evidence type="ECO:0000256" key="1">
    <source>
        <dbReference type="ARBA" id="ARBA00006484"/>
    </source>
</evidence>
<evidence type="ECO:0000313" key="2">
    <source>
        <dbReference type="EMBL" id="VVN69237.1"/>
    </source>
</evidence>
<dbReference type="PANTHER" id="PTHR42879">
    <property type="entry name" value="3-OXOACYL-(ACYL-CARRIER-PROTEIN) REDUCTASE"/>
    <property type="match status" value="1"/>
</dbReference>
<dbReference type="PRINTS" id="PR00081">
    <property type="entry name" value="GDHRDH"/>
</dbReference>